<gene>
    <name evidence="1" type="ORF">GLOINDRAFT_27157</name>
</gene>
<dbReference type="VEuPathDB" id="FungiDB:RhiirFUN_020890"/>
<protein>
    <submittedName>
        <fullName evidence="1">Uncharacterized protein</fullName>
    </submittedName>
</protein>
<dbReference type="AlphaFoldDB" id="U9U1E5"/>
<organism evidence="1">
    <name type="scientific">Rhizophagus irregularis (strain DAOM 181602 / DAOM 197198 / MUCL 43194)</name>
    <name type="common">Arbuscular mycorrhizal fungus</name>
    <name type="synonym">Glomus intraradices</name>
    <dbReference type="NCBI Taxonomy" id="747089"/>
    <lineage>
        <taxon>Eukaryota</taxon>
        <taxon>Fungi</taxon>
        <taxon>Fungi incertae sedis</taxon>
        <taxon>Mucoromycota</taxon>
        <taxon>Glomeromycotina</taxon>
        <taxon>Glomeromycetes</taxon>
        <taxon>Glomerales</taxon>
        <taxon>Glomeraceae</taxon>
        <taxon>Rhizophagus</taxon>
    </lineage>
</organism>
<proteinExistence type="predicted"/>
<evidence type="ECO:0000313" key="1">
    <source>
        <dbReference type="EMBL" id="ESA12428.1"/>
    </source>
</evidence>
<dbReference type="EMBL" id="KI284935">
    <property type="protein sequence ID" value="ESA12428.1"/>
    <property type="molecule type" value="Genomic_DNA"/>
</dbReference>
<name>U9U1E5_RHIID</name>
<accession>U9U1E5</accession>
<sequence length="64" mass="7260">MANDDFTLNEDKNKKLMKVSLEDFDMTVLPMGSVIGSELENFNVSKYPLLTQPVELVVSSRFSF</sequence>
<dbReference type="HOGENOM" id="CLU_2868739_0_0_1"/>
<reference evidence="1" key="1">
    <citation type="submission" date="2013-07" db="EMBL/GenBank/DDBJ databases">
        <title>The genome of an arbuscular mycorrhizal fungus provides insights into the evolution of the oldest plant symbiosis.</title>
        <authorList>
            <consortium name="DOE Joint Genome Institute"/>
            <person name="Tisserant E."/>
            <person name="Malbreil M."/>
            <person name="Kuo A."/>
            <person name="Kohler A."/>
            <person name="Symeonidi A."/>
            <person name="Balestrini R."/>
            <person name="Charron P."/>
            <person name="Duensing N."/>
            <person name="Frei-dit-Frey N."/>
            <person name="Gianinazzi-Pearson V."/>
            <person name="Gilbert B."/>
            <person name="Handa Y."/>
            <person name="Hijri M."/>
            <person name="Kaul R."/>
            <person name="Kawaguchi M."/>
            <person name="Krajinski F."/>
            <person name="Lammers P."/>
            <person name="Lapierre D."/>
            <person name="Masclaux F.G."/>
            <person name="Murat C."/>
            <person name="Morin E."/>
            <person name="Ndikumana S."/>
            <person name="Pagni M."/>
            <person name="Petitpierre D."/>
            <person name="Requena N."/>
            <person name="Rosikiewicz P."/>
            <person name="Riley R."/>
            <person name="Saito K."/>
            <person name="San Clemente H."/>
            <person name="Shapiro H."/>
            <person name="van Tuinen D."/>
            <person name="Becard G."/>
            <person name="Bonfante P."/>
            <person name="Paszkowski U."/>
            <person name="Shachar-Hill Y."/>
            <person name="Young J.P."/>
            <person name="Sanders I.R."/>
            <person name="Henrissat B."/>
            <person name="Rensing S.A."/>
            <person name="Grigoriev I.V."/>
            <person name="Corradi N."/>
            <person name="Roux C."/>
            <person name="Martin F."/>
        </authorList>
    </citation>
    <scope>NUCLEOTIDE SEQUENCE</scope>
    <source>
        <strain evidence="1">DAOM 197198</strain>
    </source>
</reference>